<evidence type="ECO:0000256" key="5">
    <source>
        <dbReference type="ARBA" id="ARBA00022692"/>
    </source>
</evidence>
<keyword evidence="7" id="KW-0472">Membrane</keyword>
<evidence type="ECO:0000256" key="7">
    <source>
        <dbReference type="ARBA" id="ARBA00023136"/>
    </source>
</evidence>
<keyword evidence="6" id="KW-1133">Transmembrane helix</keyword>
<dbReference type="EC" id="2.4.1.-" evidence="8"/>
<name>A0A368H5S8_ANCCA</name>
<dbReference type="EMBL" id="JOJR01000016">
    <property type="protein sequence ID" value="RCN51108.1"/>
    <property type="molecule type" value="Genomic_DNA"/>
</dbReference>
<evidence type="ECO:0000256" key="1">
    <source>
        <dbReference type="ARBA" id="ARBA00004167"/>
    </source>
</evidence>
<evidence type="ECO:0000313" key="9">
    <source>
        <dbReference type="EMBL" id="RCN51108.1"/>
    </source>
</evidence>
<evidence type="ECO:0000256" key="8">
    <source>
        <dbReference type="RuleBase" id="RU366017"/>
    </source>
</evidence>
<evidence type="ECO:0000313" key="10">
    <source>
        <dbReference type="Proteomes" id="UP000252519"/>
    </source>
</evidence>
<keyword evidence="4 8" id="KW-0808">Transferase</keyword>
<comment type="subcellular location">
    <subcellularLocation>
        <location evidence="1">Membrane</location>
        <topology evidence="1">Single-pass membrane protein</topology>
    </subcellularLocation>
</comment>
<dbReference type="Pfam" id="PF01697">
    <property type="entry name" value="Glyco_transf_92"/>
    <property type="match status" value="2"/>
</dbReference>
<dbReference type="GO" id="GO:0016757">
    <property type="term" value="F:glycosyltransferase activity"/>
    <property type="evidence" value="ECO:0007669"/>
    <property type="project" value="UniProtKB-UniRule"/>
</dbReference>
<dbReference type="GO" id="GO:0016020">
    <property type="term" value="C:membrane"/>
    <property type="evidence" value="ECO:0007669"/>
    <property type="project" value="UniProtKB-SubCell"/>
</dbReference>
<dbReference type="OrthoDB" id="5810971at2759"/>
<accession>A0A368H5S8</accession>
<protein>
    <recommendedName>
        <fullName evidence="8">Glycosyltransferase family 92 protein</fullName>
        <ecNumber evidence="8">2.4.1.-</ecNumber>
    </recommendedName>
</protein>
<dbReference type="InterPro" id="IPR008166">
    <property type="entry name" value="Glyco_transf_92"/>
</dbReference>
<gene>
    <name evidence="9" type="ORF">ANCCAN_02673</name>
</gene>
<keyword evidence="10" id="KW-1185">Reference proteome</keyword>
<sequence>MRLTIYTILMLPVIAILALLLLFSKSAVNRNIRSYEYSREKSEQVRNSISTLAPSVTSKKFPNKVQQQGIHAFMYAFHRFLGKIPNTVMWNTVEPSASVVKNEKVPNNSQPRDKSSDYDHLEDIQSCVSFYDIIEKHVKLKTGCRSQAVLTTFSLIAAYEYENYSVVTMEVDKWFGKIVSCRYLDADKKEIRPATLSVVFPEFTVYCCRRKGAYFMSITESAYDDIKDTVPVIDRTMKNPRFTLSLCVKPMYGMHTKFLLFAEFVEHYKLQGVQYFYIYAKDLDEYTRKLIMHYVKSGEAEVVFFREEHDRADIEWHLVGTQDCIHRSRQHSRYAIFADLDERILPMKSPSLRGLISLVLPIRLVDMIEAATSTTSTKGNVMIEGNHMESHPETGMMRFVTQWVLKTGPDPTTYQGYKTLNEHLMTLVYHNTSSPAPIGHTAKCVVDPNKVFLMWVHHVEIYFPGYDGYEVPISDAIIRHYRDVASGNWAQYYLSEVAEFGPFTLTNYPDSLMKKLYSNVRSRLDRVYLRGNVPATV</sequence>
<dbReference type="PANTHER" id="PTHR21461:SF40">
    <property type="entry name" value="GLYCOSYLTRANSFERASE FAMILY 92 PROTEIN"/>
    <property type="match status" value="1"/>
</dbReference>
<keyword evidence="5" id="KW-0812">Transmembrane</keyword>
<proteinExistence type="inferred from homology"/>
<evidence type="ECO:0000256" key="6">
    <source>
        <dbReference type="ARBA" id="ARBA00022989"/>
    </source>
</evidence>
<evidence type="ECO:0000256" key="3">
    <source>
        <dbReference type="ARBA" id="ARBA00022676"/>
    </source>
</evidence>
<dbReference type="GO" id="GO:0005737">
    <property type="term" value="C:cytoplasm"/>
    <property type="evidence" value="ECO:0007669"/>
    <property type="project" value="TreeGrafter"/>
</dbReference>
<organism evidence="9 10">
    <name type="scientific">Ancylostoma caninum</name>
    <name type="common">Dog hookworm</name>
    <dbReference type="NCBI Taxonomy" id="29170"/>
    <lineage>
        <taxon>Eukaryota</taxon>
        <taxon>Metazoa</taxon>
        <taxon>Ecdysozoa</taxon>
        <taxon>Nematoda</taxon>
        <taxon>Chromadorea</taxon>
        <taxon>Rhabditida</taxon>
        <taxon>Rhabditina</taxon>
        <taxon>Rhabditomorpha</taxon>
        <taxon>Strongyloidea</taxon>
        <taxon>Ancylostomatidae</taxon>
        <taxon>Ancylostomatinae</taxon>
        <taxon>Ancylostoma</taxon>
    </lineage>
</organism>
<keyword evidence="3 8" id="KW-0328">Glycosyltransferase</keyword>
<dbReference type="Proteomes" id="UP000252519">
    <property type="component" value="Unassembled WGS sequence"/>
</dbReference>
<evidence type="ECO:0000256" key="4">
    <source>
        <dbReference type="ARBA" id="ARBA00022679"/>
    </source>
</evidence>
<dbReference type="AlphaFoldDB" id="A0A368H5S8"/>
<dbReference type="PANTHER" id="PTHR21461">
    <property type="entry name" value="GLYCOSYLTRANSFERASE FAMILY 92 PROTEIN"/>
    <property type="match status" value="1"/>
</dbReference>
<comment type="similarity">
    <text evidence="2 8">Belongs to the glycosyltransferase 92 family.</text>
</comment>
<evidence type="ECO:0000256" key="2">
    <source>
        <dbReference type="ARBA" id="ARBA00007647"/>
    </source>
</evidence>
<reference evidence="9 10" key="1">
    <citation type="submission" date="2014-10" db="EMBL/GenBank/DDBJ databases">
        <title>Draft genome of the hookworm Ancylostoma caninum.</title>
        <authorList>
            <person name="Mitreva M."/>
        </authorList>
    </citation>
    <scope>NUCLEOTIDE SEQUENCE [LARGE SCALE GENOMIC DNA]</scope>
    <source>
        <strain evidence="9 10">Baltimore</strain>
    </source>
</reference>
<comment type="caution">
    <text evidence="9">The sequence shown here is derived from an EMBL/GenBank/DDBJ whole genome shotgun (WGS) entry which is preliminary data.</text>
</comment>